<feature type="transmembrane region" description="Helical" evidence="1">
    <location>
        <begin position="120"/>
        <end position="143"/>
    </location>
</feature>
<dbReference type="Gene3D" id="3.30.565.10">
    <property type="entry name" value="Histidine kinase-like ATPase, C-terminal domain"/>
    <property type="match status" value="1"/>
</dbReference>
<dbReference type="EMBL" id="CP023566">
    <property type="protein sequence ID" value="AWZ39950.1"/>
    <property type="molecule type" value="Genomic_DNA"/>
</dbReference>
<dbReference type="PANTHER" id="PTHR40448:SF1">
    <property type="entry name" value="TWO-COMPONENT SENSOR HISTIDINE KINASE"/>
    <property type="match status" value="1"/>
</dbReference>
<keyword evidence="1" id="KW-0812">Transmembrane</keyword>
<dbReference type="InterPro" id="IPR032834">
    <property type="entry name" value="NatK-like_C"/>
</dbReference>
<dbReference type="AlphaFoldDB" id="A0AAD0L4J2"/>
<feature type="transmembrane region" description="Helical" evidence="1">
    <location>
        <begin position="12"/>
        <end position="32"/>
    </location>
</feature>
<keyword evidence="1" id="KW-1133">Transmembrane helix</keyword>
<feature type="transmembrane region" description="Helical" evidence="1">
    <location>
        <begin position="80"/>
        <end position="100"/>
    </location>
</feature>
<evidence type="ECO:0000313" key="3">
    <source>
        <dbReference type="EMBL" id="AWZ38980.1"/>
    </source>
</evidence>
<dbReference type="PANTHER" id="PTHR40448">
    <property type="entry name" value="TWO-COMPONENT SENSOR HISTIDINE KINASE"/>
    <property type="match status" value="1"/>
</dbReference>
<reference evidence="5 6" key="1">
    <citation type="submission" date="2017-09" db="EMBL/GenBank/DDBJ databases">
        <title>Predominant Lactobacillus spp. isolated from feces of mice subjected to short-term calorie restriction.</title>
        <authorList>
            <person name="Zhang C."/>
            <person name="Zhao L."/>
            <person name="Pan F."/>
        </authorList>
    </citation>
    <scope>NUCLEOTIDE SEQUENCE [LARGE SCALE GENOMIC DNA]</scope>
    <source>
        <strain evidence="4 5">CR141</strain>
        <strain evidence="3 6">CR147</strain>
    </source>
</reference>
<dbReference type="Proteomes" id="UP000250153">
    <property type="component" value="Chromosome"/>
</dbReference>
<name>A0AAD0L4J2_9LACO</name>
<dbReference type="CDD" id="cd16935">
    <property type="entry name" value="HATPase_AgrC-ComD-like"/>
    <property type="match status" value="1"/>
</dbReference>
<evidence type="ECO:0000256" key="1">
    <source>
        <dbReference type="SAM" id="Phobius"/>
    </source>
</evidence>
<gene>
    <name evidence="4" type="ORF">CPQ89_02290</name>
    <name evidence="3" type="ORF">CPS94_08630</name>
</gene>
<dbReference type="InterPro" id="IPR036890">
    <property type="entry name" value="HATPase_C_sf"/>
</dbReference>
<feature type="transmembrane region" description="Helical" evidence="1">
    <location>
        <begin position="163"/>
        <end position="179"/>
    </location>
</feature>
<evidence type="ECO:0000313" key="4">
    <source>
        <dbReference type="EMBL" id="AWZ39950.1"/>
    </source>
</evidence>
<accession>A0AAD0L4J2</accession>
<dbReference type="Proteomes" id="UP000250143">
    <property type="component" value="Chromosome"/>
</dbReference>
<dbReference type="Pfam" id="PF14501">
    <property type="entry name" value="HATPase_c_5"/>
    <property type="match status" value="1"/>
</dbReference>
<proteinExistence type="predicted"/>
<organism evidence="3 6">
    <name type="scientific">Ligilactobacillus murinus</name>
    <dbReference type="NCBI Taxonomy" id="1622"/>
    <lineage>
        <taxon>Bacteria</taxon>
        <taxon>Bacillati</taxon>
        <taxon>Bacillota</taxon>
        <taxon>Bacilli</taxon>
        <taxon>Lactobacillales</taxon>
        <taxon>Lactobacillaceae</taxon>
        <taxon>Ligilactobacillus</taxon>
    </lineage>
</organism>
<feature type="transmembrane region" description="Helical" evidence="1">
    <location>
        <begin position="44"/>
        <end position="68"/>
    </location>
</feature>
<dbReference type="GO" id="GO:0042802">
    <property type="term" value="F:identical protein binding"/>
    <property type="evidence" value="ECO:0007669"/>
    <property type="project" value="TreeGrafter"/>
</dbReference>
<dbReference type="EMBL" id="CP023565">
    <property type="protein sequence ID" value="AWZ38980.1"/>
    <property type="molecule type" value="Genomic_DNA"/>
</dbReference>
<evidence type="ECO:0000313" key="6">
    <source>
        <dbReference type="Proteomes" id="UP000250153"/>
    </source>
</evidence>
<feature type="transmembrane region" description="Helical" evidence="1">
    <location>
        <begin position="185"/>
        <end position="205"/>
    </location>
</feature>
<evidence type="ECO:0000259" key="2">
    <source>
        <dbReference type="Pfam" id="PF14501"/>
    </source>
</evidence>
<dbReference type="KEGG" id="lmur:CPS94_08630"/>
<keyword evidence="5" id="KW-1185">Reference proteome</keyword>
<keyword evidence="1" id="KW-0472">Membrane</keyword>
<protein>
    <recommendedName>
        <fullName evidence="2">Sensor histidine kinase NatK-like C-terminal domain-containing protein</fullName>
    </recommendedName>
</protein>
<sequence>MVTNSFEVFFMLDMILSYTFMFLQGLLVALLFDQLNIIDLSKKNILFLSILTFFAYGWWGNILYAIIFSFMINYFSRGKIPVLVSIFYTSYLLVSTAIIYQLLDDVLLLIYSSYNSNYTLMIIIELIFLPCAVFLLQTALIYYFRSYLIYFANNILAKYRNQAVIFDIVLLSYVFLRFSELENKSLIASVILGVLAAYIYFITLYSQGKEIKLAKEAQLQNLLEYTLQIEKLYTELRHFKHDYKNILISLEYCLDHDDLAGVKEIYQNAIVPTKSVISLELQIIGQLQNIGDPALKGILSNKLSLALSKKLKVTCEVPEQIFLDSRISQLDMVRILSCLIDNAIEAACESSNKLLSVAFFEHNNEQIIIIRNNTKEKMIPLQSLNKSGFTTKKTGDHGHGLTNIRYILNNYPFITLTTSSNEYVFQQEITIAGGQP</sequence>
<evidence type="ECO:0000313" key="5">
    <source>
        <dbReference type="Proteomes" id="UP000250143"/>
    </source>
</evidence>
<dbReference type="SUPFAM" id="SSF55874">
    <property type="entry name" value="ATPase domain of HSP90 chaperone/DNA topoisomerase II/histidine kinase"/>
    <property type="match status" value="1"/>
</dbReference>
<feature type="domain" description="Sensor histidine kinase NatK-like C-terminal" evidence="2">
    <location>
        <begin position="329"/>
        <end position="431"/>
    </location>
</feature>